<dbReference type="Gene3D" id="2.40.50.100">
    <property type="match status" value="1"/>
</dbReference>
<reference evidence="5" key="2">
    <citation type="submission" date="2023-02" db="EMBL/GenBank/DDBJ databases">
        <authorList>
            <person name="Rayyan A."/>
            <person name="Meyer T."/>
            <person name="Kyndt J.A."/>
        </authorList>
    </citation>
    <scope>NUCLEOTIDE SEQUENCE</scope>
    <source>
        <strain evidence="5">DSM 9987</strain>
    </source>
</reference>
<dbReference type="Pfam" id="PF25954">
    <property type="entry name" value="Beta-barrel_RND_2"/>
    <property type="match status" value="1"/>
</dbReference>
<gene>
    <name evidence="5" type="ORF">PQJ73_09105</name>
</gene>
<dbReference type="PANTHER" id="PTHR30097:SF15">
    <property type="entry name" value="CATION EFFLUX SYSTEM PROTEIN CUSB"/>
    <property type="match status" value="1"/>
</dbReference>
<keyword evidence="2" id="KW-0813">Transport</keyword>
<evidence type="ECO:0000256" key="2">
    <source>
        <dbReference type="ARBA" id="ARBA00022448"/>
    </source>
</evidence>
<dbReference type="Proteomes" id="UP001165652">
    <property type="component" value="Unassembled WGS sequence"/>
</dbReference>
<dbReference type="Pfam" id="PF25975">
    <property type="entry name" value="CzcB_C"/>
    <property type="match status" value="1"/>
</dbReference>
<organism evidence="5 6">
    <name type="scientific">Rhodoplanes tepidamans</name>
    <name type="common">Rhodoplanes cryptolactis</name>
    <dbReference type="NCBI Taxonomy" id="200616"/>
    <lineage>
        <taxon>Bacteria</taxon>
        <taxon>Pseudomonadati</taxon>
        <taxon>Pseudomonadota</taxon>
        <taxon>Alphaproteobacteria</taxon>
        <taxon>Hyphomicrobiales</taxon>
        <taxon>Nitrobacteraceae</taxon>
        <taxon>Rhodoplanes</taxon>
    </lineage>
</organism>
<feature type="domain" description="CusB-like beta-barrel" evidence="3">
    <location>
        <begin position="264"/>
        <end position="337"/>
    </location>
</feature>
<dbReference type="SUPFAM" id="SSF111369">
    <property type="entry name" value="HlyD-like secretion proteins"/>
    <property type="match status" value="1"/>
</dbReference>
<dbReference type="Gene3D" id="2.40.420.20">
    <property type="match status" value="1"/>
</dbReference>
<dbReference type="NCBIfam" id="TIGR01730">
    <property type="entry name" value="RND_mfp"/>
    <property type="match status" value="1"/>
</dbReference>
<evidence type="ECO:0000313" key="5">
    <source>
        <dbReference type="EMBL" id="MDC7785836.1"/>
    </source>
</evidence>
<dbReference type="RefSeq" id="WP_272776678.1">
    <property type="nucleotide sequence ID" value="NZ_JAQQLI010000010.1"/>
</dbReference>
<protein>
    <submittedName>
        <fullName evidence="5">Efflux RND transporter periplasmic adaptor subunit</fullName>
    </submittedName>
</protein>
<reference evidence="5" key="1">
    <citation type="journal article" date="2023" name="Microbiol Resour">
        <title>Genome Sequences of Rhodoplanes serenus and Two Thermotolerant Strains, Rhodoplanes tepidamans and 'Rhodoplanes cryptolactis,' Further Refine the Genus.</title>
        <authorList>
            <person name="Rayyan A.A."/>
            <person name="Kyndt J.A."/>
        </authorList>
    </citation>
    <scope>NUCLEOTIDE SEQUENCE</scope>
    <source>
        <strain evidence="5">DSM 9987</strain>
    </source>
</reference>
<accession>A0ABT5J848</accession>
<dbReference type="Gene3D" id="2.40.30.170">
    <property type="match status" value="1"/>
</dbReference>
<name>A0ABT5J848_RHOTP</name>
<evidence type="ECO:0000256" key="1">
    <source>
        <dbReference type="ARBA" id="ARBA00009477"/>
    </source>
</evidence>
<dbReference type="EMBL" id="JAQQLI010000010">
    <property type="protein sequence ID" value="MDC7785836.1"/>
    <property type="molecule type" value="Genomic_DNA"/>
</dbReference>
<dbReference type="PANTHER" id="PTHR30097">
    <property type="entry name" value="CATION EFFLUX SYSTEM PROTEIN CUSB"/>
    <property type="match status" value="1"/>
</dbReference>
<comment type="caution">
    <text evidence="5">The sequence shown here is derived from an EMBL/GenBank/DDBJ whole genome shotgun (WGS) entry which is preliminary data.</text>
</comment>
<feature type="domain" description="CzcB-like C-terminal circularly permuted SH3-like" evidence="4">
    <location>
        <begin position="346"/>
        <end position="403"/>
    </location>
</feature>
<dbReference type="InterPro" id="IPR058792">
    <property type="entry name" value="Beta-barrel_RND_2"/>
</dbReference>
<evidence type="ECO:0000259" key="4">
    <source>
        <dbReference type="Pfam" id="PF25975"/>
    </source>
</evidence>
<evidence type="ECO:0000313" key="6">
    <source>
        <dbReference type="Proteomes" id="UP001165652"/>
    </source>
</evidence>
<dbReference type="InterPro" id="IPR051909">
    <property type="entry name" value="MFP_Cation_Efflux"/>
</dbReference>
<proteinExistence type="inferred from homology"/>
<dbReference type="InterPro" id="IPR058649">
    <property type="entry name" value="CzcB_C"/>
</dbReference>
<dbReference type="InterPro" id="IPR006143">
    <property type="entry name" value="RND_pump_MFP"/>
</dbReference>
<evidence type="ECO:0000259" key="3">
    <source>
        <dbReference type="Pfam" id="PF25954"/>
    </source>
</evidence>
<sequence length="411" mass="43483">MAGRMSWRWRIVAVIVLLAVAAGAGATWTLAGRSGRQAATSATTAHAKPQRTGFYTPKDAEWTAVAVQPVAEHAFRSEHVTEGKIQIDEDHATPVFSPYAGRVTRILARAGDAIVQGQTLFVVEANDMVQAQTDFVAAVTGLAKARAAADFARITDTRNRDLFAARAVPLKELQQAQAALAAALSDLRSAETAVDVARDRLRRLGAAEETVANLAAGGRIDPDMPIPAPLSGTVVQRKVGTGQYVNAAAGEPVLVVADLSKVRLVAFVRETDAALVRVGQPIAFTVQAWPDRVFHGAVDYVASEIDAGSRRLMVRATVDNADGLLKPEMLASVTIATNGTVMAAGVPREALIVEGNVAKVWVVRDDKGLELRRVGTGMVDQRIVEIVDGLAPGERIVAGGSLLIDRIASGR</sequence>
<keyword evidence="6" id="KW-1185">Reference proteome</keyword>
<comment type="similarity">
    <text evidence="1">Belongs to the membrane fusion protein (MFP) (TC 8.A.1) family.</text>
</comment>